<protein>
    <recommendedName>
        <fullName evidence="6">PNPLA domain-containing protein</fullName>
    </recommendedName>
</protein>
<keyword evidence="2" id="KW-0442">Lipid degradation</keyword>
<feature type="short sequence motif" description="DGA/G" evidence="4">
    <location>
        <begin position="101"/>
        <end position="103"/>
    </location>
</feature>
<evidence type="ECO:0000256" key="4">
    <source>
        <dbReference type="PROSITE-ProRule" id="PRU01161"/>
    </source>
</evidence>
<dbReference type="Gene3D" id="3.40.1090.10">
    <property type="entry name" value="Cytosolic phospholipase A2 catalytic domain"/>
    <property type="match status" value="1"/>
</dbReference>
<dbReference type="Proteomes" id="UP000294003">
    <property type="component" value="Unassembled WGS sequence"/>
</dbReference>
<dbReference type="PANTHER" id="PTHR24185:SF1">
    <property type="entry name" value="CALCIUM-INDEPENDENT PHOSPHOLIPASE A2-GAMMA"/>
    <property type="match status" value="1"/>
</dbReference>
<evidence type="ECO:0000256" key="1">
    <source>
        <dbReference type="ARBA" id="ARBA00022801"/>
    </source>
</evidence>
<dbReference type="InterPro" id="IPR016035">
    <property type="entry name" value="Acyl_Trfase/lysoPLipase"/>
</dbReference>
<evidence type="ECO:0000256" key="5">
    <source>
        <dbReference type="SAM" id="MobiDB-lite"/>
    </source>
</evidence>
<reference evidence="7 8" key="1">
    <citation type="submission" date="2018-06" db="EMBL/GenBank/DDBJ databases">
        <title>Complete Genomes of Monosporascus.</title>
        <authorList>
            <person name="Robinson A.J."/>
            <person name="Natvig D.O."/>
        </authorList>
    </citation>
    <scope>NUCLEOTIDE SEQUENCE [LARGE SCALE GENOMIC DNA]</scope>
    <source>
        <strain evidence="7 8">CBS 609.92</strain>
    </source>
</reference>
<sequence length="525" mass="59173">MMDGIFSKKARRFKLNGSVQARFDTAELERCIKSIVRTYGMGKDENLLMRDPNIGCKVFVCLLELFENAKIWEVCRATAAATTFFNSIEIACGPQKIEFLDGATRANNPINDLWVEAKEAFGPDFASRVQCVVSIGNGESNHINFGSKALEAVQALKELTIETKRAHVEFNQNHPELGATNRYYRLNVIHGLERVGLEEEADKRDAIAGITMAYLDEDERRETLRKFRAAVTQSPSYLPALPLEMSSPRQPQPHATSQAFLTLGRESKWVNHHARVEPGSYWPRLTLASLQVYAAIYKVMRDPSTGEVDFTRFHNYFARLNPMPRELRNGDLVKQVWARLPLEGHDSAKTRDVVMAAIYMVHMEARVNESFRPNFSPPNSNTFSYHRAKFLWWYANWVRCACGCGRMWSFANGKEGLAYDRWKMDKNKGGGAEKTFNEALRLFDKNRVEWIKQQDEVTPVSIRVLEKGIAGHHVAVGPRPSENDGNLGPGKPANSNTFFGSGWDQSILPPLGGAKPSLSGGNFTY</sequence>
<gene>
    <name evidence="7" type="ORF">DL762_001860</name>
</gene>
<comment type="caution">
    <text evidence="4">Lacks conserved residue(s) required for the propagation of feature annotation.</text>
</comment>
<evidence type="ECO:0000256" key="2">
    <source>
        <dbReference type="ARBA" id="ARBA00022963"/>
    </source>
</evidence>
<evidence type="ECO:0000313" key="8">
    <source>
        <dbReference type="Proteomes" id="UP000294003"/>
    </source>
</evidence>
<accession>A0ABY0HHM7</accession>
<evidence type="ECO:0000259" key="6">
    <source>
        <dbReference type="PROSITE" id="PS51635"/>
    </source>
</evidence>
<keyword evidence="1" id="KW-0378">Hydrolase</keyword>
<feature type="domain" description="PNPLA" evidence="6">
    <location>
        <begin position="1"/>
        <end position="114"/>
    </location>
</feature>
<comment type="caution">
    <text evidence="7">The sequence shown here is derived from an EMBL/GenBank/DDBJ whole genome shotgun (WGS) entry which is preliminary data.</text>
</comment>
<dbReference type="InterPro" id="IPR002641">
    <property type="entry name" value="PNPLA_dom"/>
</dbReference>
<name>A0ABY0HHM7_9PEZI</name>
<evidence type="ECO:0000313" key="7">
    <source>
        <dbReference type="EMBL" id="RYO92031.1"/>
    </source>
</evidence>
<keyword evidence="8" id="KW-1185">Reference proteome</keyword>
<organism evidence="7 8">
    <name type="scientific">Monosporascus cannonballus</name>
    <dbReference type="NCBI Taxonomy" id="155416"/>
    <lineage>
        <taxon>Eukaryota</taxon>
        <taxon>Fungi</taxon>
        <taxon>Dikarya</taxon>
        <taxon>Ascomycota</taxon>
        <taxon>Pezizomycotina</taxon>
        <taxon>Sordariomycetes</taxon>
        <taxon>Xylariomycetidae</taxon>
        <taxon>Xylariales</taxon>
        <taxon>Xylariales incertae sedis</taxon>
        <taxon>Monosporascus</taxon>
    </lineage>
</organism>
<feature type="region of interest" description="Disordered" evidence="5">
    <location>
        <begin position="473"/>
        <end position="499"/>
    </location>
</feature>
<evidence type="ECO:0000256" key="3">
    <source>
        <dbReference type="ARBA" id="ARBA00023098"/>
    </source>
</evidence>
<dbReference type="PANTHER" id="PTHR24185">
    <property type="entry name" value="CALCIUM-INDEPENDENT PHOSPHOLIPASE A2-GAMMA"/>
    <property type="match status" value="1"/>
</dbReference>
<dbReference type="SUPFAM" id="SSF52151">
    <property type="entry name" value="FabD/lysophospholipase-like"/>
    <property type="match status" value="1"/>
</dbReference>
<dbReference type="EMBL" id="QJNS01000033">
    <property type="protein sequence ID" value="RYO92031.1"/>
    <property type="molecule type" value="Genomic_DNA"/>
</dbReference>
<dbReference type="PROSITE" id="PS51635">
    <property type="entry name" value="PNPLA"/>
    <property type="match status" value="1"/>
</dbReference>
<proteinExistence type="predicted"/>
<keyword evidence="3" id="KW-0443">Lipid metabolism</keyword>